<dbReference type="AlphaFoldDB" id="A0A9P3FZS6"/>
<dbReference type="Proteomes" id="UP000703269">
    <property type="component" value="Unassembled WGS sequence"/>
</dbReference>
<protein>
    <submittedName>
        <fullName evidence="2">Uncharacterized protein</fullName>
    </submittedName>
</protein>
<evidence type="ECO:0000256" key="1">
    <source>
        <dbReference type="SAM" id="MobiDB-lite"/>
    </source>
</evidence>
<feature type="compositionally biased region" description="Basic and acidic residues" evidence="1">
    <location>
        <begin position="73"/>
        <end position="86"/>
    </location>
</feature>
<dbReference type="OrthoDB" id="2804213at2759"/>
<organism evidence="2 3">
    <name type="scientific">Phanerochaete sordida</name>
    <dbReference type="NCBI Taxonomy" id="48140"/>
    <lineage>
        <taxon>Eukaryota</taxon>
        <taxon>Fungi</taxon>
        <taxon>Dikarya</taxon>
        <taxon>Basidiomycota</taxon>
        <taxon>Agaricomycotina</taxon>
        <taxon>Agaricomycetes</taxon>
        <taxon>Polyporales</taxon>
        <taxon>Phanerochaetaceae</taxon>
        <taxon>Phanerochaete</taxon>
    </lineage>
</organism>
<evidence type="ECO:0000313" key="2">
    <source>
        <dbReference type="EMBL" id="GJE85325.1"/>
    </source>
</evidence>
<sequence length="103" mass="11190">MGIASPMSALVDIVPPLLISRFILNLRRAADDSAHLAGASPSSDWEESQFSAVSFRIPTTFVGNMGEPLDIGDVERHHRSEERTTDDSEEVPLDDLGRARGSV</sequence>
<evidence type="ECO:0000313" key="3">
    <source>
        <dbReference type="Proteomes" id="UP000703269"/>
    </source>
</evidence>
<reference evidence="2 3" key="1">
    <citation type="submission" date="2021-08" db="EMBL/GenBank/DDBJ databases">
        <title>Draft Genome Sequence of Phanerochaete sordida strain YK-624.</title>
        <authorList>
            <person name="Mori T."/>
            <person name="Dohra H."/>
            <person name="Suzuki T."/>
            <person name="Kawagishi H."/>
            <person name="Hirai H."/>
        </authorList>
    </citation>
    <scope>NUCLEOTIDE SEQUENCE [LARGE SCALE GENOMIC DNA]</scope>
    <source>
        <strain evidence="2 3">YK-624</strain>
    </source>
</reference>
<feature type="region of interest" description="Disordered" evidence="1">
    <location>
        <begin position="66"/>
        <end position="103"/>
    </location>
</feature>
<name>A0A9P3FZS6_9APHY</name>
<comment type="caution">
    <text evidence="2">The sequence shown here is derived from an EMBL/GenBank/DDBJ whole genome shotgun (WGS) entry which is preliminary data.</text>
</comment>
<keyword evidence="3" id="KW-1185">Reference proteome</keyword>
<accession>A0A9P3FZS6</accession>
<proteinExistence type="predicted"/>
<dbReference type="EMBL" id="BPQB01000002">
    <property type="protein sequence ID" value="GJE85325.1"/>
    <property type="molecule type" value="Genomic_DNA"/>
</dbReference>
<gene>
    <name evidence="2" type="ORF">PsYK624_014040</name>
</gene>